<dbReference type="GO" id="GO:0016757">
    <property type="term" value="F:glycosyltransferase activity"/>
    <property type="evidence" value="ECO:0007669"/>
    <property type="project" value="InterPro"/>
</dbReference>
<dbReference type="PROSITE" id="PS51257">
    <property type="entry name" value="PROKAR_LIPOPROTEIN"/>
    <property type="match status" value="1"/>
</dbReference>
<dbReference type="PANTHER" id="PTHR45947:SF3">
    <property type="entry name" value="SULFOQUINOVOSYL TRANSFERASE SQD2"/>
    <property type="match status" value="1"/>
</dbReference>
<dbReference type="PANTHER" id="PTHR45947">
    <property type="entry name" value="SULFOQUINOVOSYL TRANSFERASE SQD2"/>
    <property type="match status" value="1"/>
</dbReference>
<dbReference type="EMBL" id="CP007496">
    <property type="protein sequence ID" value="AJA06810.1"/>
    <property type="molecule type" value="Genomic_DNA"/>
</dbReference>
<keyword evidence="4" id="KW-1185">Reference proteome</keyword>
<sequence length="400" mass="44979">MKILMLGWELPPHNSGGLGVACYQMSKALVSEGVDIDFIIPYTAKHPEIDYMDVYSATPLPPNYHDLGAYNNGSEEDRENAKDEYGLSPMRAVQRRYGKYVRKFVKNHQPDAIHAHDWLTMEAGIIAKEMTGAPLIVHVHATEFDRSGEQSGNPLVHEIEQQGLLMADRIIAVSEITKEIIVKNYHIPPEKIEVVYNAIDLADLPPHEYDASTYRYLEELKEDGYTVVGALTRLTVQKGLTYFVRAAAKALDKYEKIVFVLSGNGEQRDELIELAADLGISDKMIFTGFVRGKQWRDIYCLIDVFVMSSVSEPFGLTALEAAHHDTALLISRQSGVGEVLNNIMRFDYWDVNKLADEIVNVAESPALQKSLKKNVKNEYARISWQDAARKCLKLYKGALA</sequence>
<evidence type="ECO:0000313" key="4">
    <source>
        <dbReference type="Proteomes" id="UP000030902"/>
    </source>
</evidence>
<dbReference type="Gene3D" id="3.40.50.2000">
    <property type="entry name" value="Glycogen Phosphorylase B"/>
    <property type="match status" value="2"/>
</dbReference>
<dbReference type="KEGG" id="sox:TM7x_01695"/>
<dbReference type="Pfam" id="PF00534">
    <property type="entry name" value="Glycos_transf_1"/>
    <property type="match status" value="1"/>
</dbReference>
<dbReference type="AlphaFoldDB" id="A0A6S4GS82"/>
<feature type="domain" description="Glycosyl transferase family 1" evidence="1">
    <location>
        <begin position="221"/>
        <end position="377"/>
    </location>
</feature>
<feature type="domain" description="Glycosyltransferase subfamily 4-like N-terminal" evidence="2">
    <location>
        <begin position="16"/>
        <end position="202"/>
    </location>
</feature>
<dbReference type="CDD" id="cd03801">
    <property type="entry name" value="GT4_PimA-like"/>
    <property type="match status" value="1"/>
</dbReference>
<protein>
    <recommendedName>
        <fullName evidence="5">4-alpha-glucanotransferase</fullName>
    </recommendedName>
</protein>
<dbReference type="Proteomes" id="UP000030902">
    <property type="component" value="Chromosome"/>
</dbReference>
<dbReference type="InterPro" id="IPR001296">
    <property type="entry name" value="Glyco_trans_1"/>
</dbReference>
<organism evidence="3 4">
    <name type="scientific">Candidatus Nanosynbacter lyticus</name>
    <dbReference type="NCBI Taxonomy" id="2093824"/>
    <lineage>
        <taxon>Bacteria</taxon>
        <taxon>Candidatus Saccharimonadota</taxon>
        <taxon>Candidatus Saccharimonadia</taxon>
        <taxon>Candidatus Nanosynbacterales</taxon>
        <taxon>Candidatus Nanosynbacteraceae</taxon>
        <taxon>Candidatus Nanosynbacter</taxon>
    </lineage>
</organism>
<evidence type="ECO:0000259" key="1">
    <source>
        <dbReference type="Pfam" id="PF00534"/>
    </source>
</evidence>
<evidence type="ECO:0008006" key="5">
    <source>
        <dbReference type="Google" id="ProtNLM"/>
    </source>
</evidence>
<dbReference type="InterPro" id="IPR050194">
    <property type="entry name" value="Glycosyltransferase_grp1"/>
</dbReference>
<dbReference type="Pfam" id="PF13439">
    <property type="entry name" value="Glyco_transf_4"/>
    <property type="match status" value="1"/>
</dbReference>
<gene>
    <name evidence="3" type="ORF">TM7x_01695</name>
</gene>
<evidence type="ECO:0000259" key="2">
    <source>
        <dbReference type="Pfam" id="PF13439"/>
    </source>
</evidence>
<dbReference type="SUPFAM" id="SSF53756">
    <property type="entry name" value="UDP-Glycosyltransferase/glycogen phosphorylase"/>
    <property type="match status" value="1"/>
</dbReference>
<name>A0A6S4GS82_9BACT</name>
<dbReference type="RefSeq" id="WP_039327320.1">
    <property type="nucleotide sequence ID" value="NZ_CP007496.1"/>
</dbReference>
<reference evidence="3 4" key="1">
    <citation type="journal article" date="2015" name="Proc. Natl. Acad. Sci. U.S.A.">
        <title>Cultivation of a human-associated TM7 phylotype reveals a reduced genome and epibiotic parasitic lifestyle.</title>
        <authorList>
            <person name="He X."/>
            <person name="McLean J.S."/>
            <person name="Edlund A."/>
            <person name="Yooseph S."/>
            <person name="Hall A.P."/>
            <person name="Liu S.Y."/>
            <person name="Dorrestein P.C."/>
            <person name="Esquenazi E."/>
            <person name="Hunter R.C."/>
            <person name="Cheng G."/>
            <person name="Nelson K.E."/>
            <person name="Lux R."/>
            <person name="Shi W."/>
        </authorList>
    </citation>
    <scope>NUCLEOTIDE SEQUENCE [LARGE SCALE GENOMIC DNA]</scope>
    <source>
        <strain evidence="3 4">TM7x</strain>
    </source>
</reference>
<dbReference type="InterPro" id="IPR028098">
    <property type="entry name" value="Glyco_trans_4-like_N"/>
</dbReference>
<proteinExistence type="predicted"/>
<accession>A0A6S4GS82</accession>
<evidence type="ECO:0000313" key="3">
    <source>
        <dbReference type="EMBL" id="AJA06810.1"/>
    </source>
</evidence>